<organism evidence="2 3">
    <name type="scientific">Halobaculum litoreum</name>
    <dbReference type="NCBI Taxonomy" id="3031998"/>
    <lineage>
        <taxon>Archaea</taxon>
        <taxon>Methanobacteriati</taxon>
        <taxon>Methanobacteriota</taxon>
        <taxon>Stenosarchaea group</taxon>
        <taxon>Halobacteria</taxon>
        <taxon>Halobacteriales</taxon>
        <taxon>Haloferacaceae</taxon>
        <taxon>Halobaculum</taxon>
    </lineage>
</organism>
<dbReference type="Proteomes" id="UP001596368">
    <property type="component" value="Unassembled WGS sequence"/>
</dbReference>
<dbReference type="Gene3D" id="2.120.10.30">
    <property type="entry name" value="TolB, C-terminal domain"/>
    <property type="match status" value="1"/>
</dbReference>
<comment type="caution">
    <text evidence="2">The sequence shown here is derived from an EMBL/GenBank/DDBJ whole genome shotgun (WGS) entry which is preliminary data.</text>
</comment>
<dbReference type="InterPro" id="IPR011042">
    <property type="entry name" value="6-blade_b-propeller_TolB-like"/>
</dbReference>
<name>A0ABD5XWW8_9EURY</name>
<keyword evidence="3" id="KW-1185">Reference proteome</keyword>
<dbReference type="SUPFAM" id="SSF63825">
    <property type="entry name" value="YWTD domain"/>
    <property type="match status" value="1"/>
</dbReference>
<feature type="domain" description="Glucose/Sorbosone dehydrogenase" evidence="1">
    <location>
        <begin position="1"/>
        <end position="59"/>
    </location>
</feature>
<accession>A0ABD5XWW8</accession>
<evidence type="ECO:0000313" key="2">
    <source>
        <dbReference type="EMBL" id="MFC7137702.1"/>
    </source>
</evidence>
<evidence type="ECO:0000259" key="1">
    <source>
        <dbReference type="Pfam" id="PF07995"/>
    </source>
</evidence>
<dbReference type="EMBL" id="JBHSZG010000002">
    <property type="protein sequence ID" value="MFC7137702.1"/>
    <property type="molecule type" value="Genomic_DNA"/>
</dbReference>
<evidence type="ECO:0000313" key="3">
    <source>
        <dbReference type="Proteomes" id="UP001596368"/>
    </source>
</evidence>
<protein>
    <submittedName>
        <fullName evidence="2">PQQ-dependent sugar dehydrogenase</fullName>
    </submittedName>
</protein>
<dbReference type="Pfam" id="PF07995">
    <property type="entry name" value="GSDH"/>
    <property type="match status" value="1"/>
</dbReference>
<dbReference type="AlphaFoldDB" id="A0ABD5XWW8"/>
<proteinExistence type="predicted"/>
<dbReference type="InterPro" id="IPR012938">
    <property type="entry name" value="Glc/Sorbosone_DH"/>
</dbReference>
<reference evidence="2 3" key="1">
    <citation type="journal article" date="2019" name="Int. J. Syst. Evol. Microbiol.">
        <title>The Global Catalogue of Microorganisms (GCM) 10K type strain sequencing project: providing services to taxonomists for standard genome sequencing and annotation.</title>
        <authorList>
            <consortium name="The Broad Institute Genomics Platform"/>
            <consortium name="The Broad Institute Genome Sequencing Center for Infectious Disease"/>
            <person name="Wu L."/>
            <person name="Ma J."/>
        </authorList>
    </citation>
    <scope>NUCLEOTIDE SEQUENCE [LARGE SCALE GENOMIC DNA]</scope>
    <source>
        <strain evidence="2 3">DT92</strain>
    </source>
</reference>
<gene>
    <name evidence="2" type="ORF">ACFQRB_17030</name>
</gene>
<sequence length="64" mass="7062">MFVAGTAKQYLAHFTVDGREVTEVTPLLDRGQRLRDVTMSPVSGHLYVAVDADEAPIYRIAPSE</sequence>